<feature type="compositionally biased region" description="Basic and acidic residues" evidence="4">
    <location>
        <begin position="36"/>
        <end position="53"/>
    </location>
</feature>
<evidence type="ECO:0000256" key="1">
    <source>
        <dbReference type="ARBA" id="ARBA00037349"/>
    </source>
</evidence>
<comment type="similarity">
    <text evidence="2">Belongs to the IWS1 family.</text>
</comment>
<comment type="subcellular location">
    <subcellularLocation>
        <location evidence="3">Nucleus</location>
    </subcellularLocation>
</comment>
<dbReference type="InterPro" id="IPR035441">
    <property type="entry name" value="TFIIS/LEDGF_dom_sf"/>
</dbReference>
<evidence type="ECO:0000313" key="7">
    <source>
        <dbReference type="Proteomes" id="UP000697127"/>
    </source>
</evidence>
<dbReference type="PROSITE" id="PS51319">
    <property type="entry name" value="TFIIS_N"/>
    <property type="match status" value="1"/>
</dbReference>
<dbReference type="Pfam" id="PF08711">
    <property type="entry name" value="Med26"/>
    <property type="match status" value="1"/>
</dbReference>
<keyword evidence="7" id="KW-1185">Reference proteome</keyword>
<dbReference type="InterPro" id="IPR017923">
    <property type="entry name" value="TFIIS_N"/>
</dbReference>
<feature type="compositionally biased region" description="Acidic residues" evidence="4">
    <location>
        <begin position="110"/>
        <end position="124"/>
    </location>
</feature>
<evidence type="ECO:0000259" key="5">
    <source>
        <dbReference type="PROSITE" id="PS51319"/>
    </source>
</evidence>
<feature type="compositionally biased region" description="Acidic residues" evidence="4">
    <location>
        <begin position="54"/>
        <end position="102"/>
    </location>
</feature>
<sequence>MSSQEAITKQELDSQDDILDNKNVQIEEVEDNDDELNSKEPELLIQDESKELQIEDQPEELQIEDKLEEPEIEDQPEEAEIEDKPEDKLEEPEIEDQPEEPQIEDKLEDKLEEPEIEDQPEEPQIEDKLEDKLEEPEIEDQPEEAEIEDKPEELQIEDQSEEPQIEDKPEELQIEDKPEELQIEDKSDDTENIKKENTLLNEEEDDIDFNKEADIEEDISKLNKFKKSGDNKRSREENSEFNETGKIDETEEIEDEQTRKRREFEERFNALIKKPTKKRKNTDVDLEAMQDEAISHLKNLMKDAAYMDIDCVNNKRPATNKLKLLPHVRDTLLKSNLYDSILDNNLLEAVRIWLEPLPDASLPSFEIQKTLLNELTKMPIKTIHLRESGLGKVMIFYQKSKKVDVALKRIAEKLIGDWTRPVMGRSDNYRAREIPTADFDIEKFKAKTKLIQSNEINKPSKKSLYQESADRRKRAAAPEARSSVYTIAPQSNINKLQSQRASINSMGIGSSLNRDERFKAINRKLTKLSQKKKAVKKDGVSIEGRGLNV</sequence>
<evidence type="ECO:0000256" key="4">
    <source>
        <dbReference type="SAM" id="MobiDB-lite"/>
    </source>
</evidence>
<dbReference type="PANTHER" id="PTHR46010:SF1">
    <property type="entry name" value="PROTEIN IWS1 HOMOLOG"/>
    <property type="match status" value="1"/>
</dbReference>
<dbReference type="GO" id="GO:0016973">
    <property type="term" value="P:poly(A)+ mRNA export from nucleus"/>
    <property type="evidence" value="ECO:0007669"/>
    <property type="project" value="TreeGrafter"/>
</dbReference>
<reference evidence="6" key="1">
    <citation type="submission" date="2020-11" db="EMBL/GenBank/DDBJ databases">
        <title>Kefir isolates.</title>
        <authorList>
            <person name="Marcisauskas S."/>
            <person name="Kim Y."/>
            <person name="Blasche S."/>
        </authorList>
    </citation>
    <scope>NUCLEOTIDE SEQUENCE</scope>
    <source>
        <strain evidence="6">Olga-1</strain>
    </source>
</reference>
<comment type="caution">
    <text evidence="6">The sequence shown here is derived from an EMBL/GenBank/DDBJ whole genome shotgun (WGS) entry which is preliminary data.</text>
</comment>
<evidence type="ECO:0000256" key="2">
    <source>
        <dbReference type="ARBA" id="ARBA00037992"/>
    </source>
</evidence>
<dbReference type="Gene3D" id="1.20.930.10">
    <property type="entry name" value="Conserved domain common to transcription factors TFIIS, elongin A, CRSP70"/>
    <property type="match status" value="1"/>
</dbReference>
<feature type="compositionally biased region" description="Acidic residues" evidence="4">
    <location>
        <begin position="132"/>
        <end position="164"/>
    </location>
</feature>
<keyword evidence="3" id="KW-0539">Nucleus</keyword>
<name>A0A9P6WLU8_9ASCO</name>
<dbReference type="GO" id="GO:0005634">
    <property type="term" value="C:nucleus"/>
    <property type="evidence" value="ECO:0007669"/>
    <property type="project" value="UniProtKB-SubCell"/>
</dbReference>
<comment type="function">
    <text evidence="1">Transcription factor involved in RNA polymerase II transcription regulation. May function in both SPT15/TBP post-recruitment and recruitment steps of transcription.</text>
</comment>
<dbReference type="InterPro" id="IPR051037">
    <property type="entry name" value="RNAPII_TF_IWS1"/>
</dbReference>
<accession>A0A9P6WLU8</accession>
<evidence type="ECO:0000256" key="3">
    <source>
        <dbReference type="PROSITE-ProRule" id="PRU00649"/>
    </source>
</evidence>
<evidence type="ECO:0000313" key="6">
    <source>
        <dbReference type="EMBL" id="KAG0689306.1"/>
    </source>
</evidence>
<feature type="compositionally biased region" description="Basic and acidic residues" evidence="4">
    <location>
        <begin position="165"/>
        <end position="197"/>
    </location>
</feature>
<gene>
    <name evidence="6" type="primary">IWS1</name>
    <name evidence="6" type="ORF">C6P40_005243</name>
</gene>
<feature type="domain" description="TFIIS N-terminal" evidence="5">
    <location>
        <begin position="348"/>
        <end position="425"/>
    </location>
</feature>
<proteinExistence type="inferred from homology"/>
<organism evidence="6 7">
    <name type="scientific">Pichia californica</name>
    <dbReference type="NCBI Taxonomy" id="460514"/>
    <lineage>
        <taxon>Eukaryota</taxon>
        <taxon>Fungi</taxon>
        <taxon>Dikarya</taxon>
        <taxon>Ascomycota</taxon>
        <taxon>Saccharomycotina</taxon>
        <taxon>Pichiomycetes</taxon>
        <taxon>Pichiales</taxon>
        <taxon>Pichiaceae</taxon>
        <taxon>Pichia</taxon>
    </lineage>
</organism>
<dbReference type="PANTHER" id="PTHR46010">
    <property type="entry name" value="PROTEIN IWS1 HOMOLOG"/>
    <property type="match status" value="1"/>
</dbReference>
<dbReference type="AlphaFoldDB" id="A0A9P6WLU8"/>
<dbReference type="Proteomes" id="UP000697127">
    <property type="component" value="Unassembled WGS sequence"/>
</dbReference>
<feature type="compositionally biased region" description="Basic and acidic residues" evidence="4">
    <location>
        <begin position="208"/>
        <end position="248"/>
    </location>
</feature>
<protein>
    <submittedName>
        <fullName evidence="6">Transcription factor iws1</fullName>
    </submittedName>
</protein>
<dbReference type="EMBL" id="PUHW01000088">
    <property type="protein sequence ID" value="KAG0689306.1"/>
    <property type="molecule type" value="Genomic_DNA"/>
</dbReference>
<feature type="region of interest" description="Disordered" evidence="4">
    <location>
        <begin position="1"/>
        <end position="260"/>
    </location>
</feature>